<protein>
    <submittedName>
        <fullName evidence="1">Uncharacterized protein</fullName>
    </submittedName>
</protein>
<evidence type="ECO:0000313" key="2">
    <source>
        <dbReference type="Proteomes" id="UP000306628"/>
    </source>
</evidence>
<dbReference type="EMBL" id="VCKX01000004">
    <property type="protein sequence ID" value="TMR39184.1"/>
    <property type="molecule type" value="Genomic_DNA"/>
</dbReference>
<dbReference type="Proteomes" id="UP000306628">
    <property type="component" value="Unassembled WGS sequence"/>
</dbReference>
<reference evidence="1 2" key="1">
    <citation type="submission" date="2019-05" db="EMBL/GenBank/DDBJ databases">
        <title>Draft genome sequence of Nonomuraea zeae DSM 100528.</title>
        <authorList>
            <person name="Saricaoglu S."/>
            <person name="Isik K."/>
        </authorList>
    </citation>
    <scope>NUCLEOTIDE SEQUENCE [LARGE SCALE GENOMIC DNA]</scope>
    <source>
        <strain evidence="1 2">DSM 100528</strain>
    </source>
</reference>
<dbReference type="AlphaFoldDB" id="A0A5S4H389"/>
<gene>
    <name evidence="1" type="ORF">ETD85_02095</name>
</gene>
<evidence type="ECO:0000313" key="1">
    <source>
        <dbReference type="EMBL" id="TMR39184.1"/>
    </source>
</evidence>
<keyword evidence="2" id="KW-1185">Reference proteome</keyword>
<name>A0A5S4H389_9ACTN</name>
<dbReference type="OrthoDB" id="3436922at2"/>
<organism evidence="1 2">
    <name type="scientific">Nonomuraea zeae</name>
    <dbReference type="NCBI Taxonomy" id="1642303"/>
    <lineage>
        <taxon>Bacteria</taxon>
        <taxon>Bacillati</taxon>
        <taxon>Actinomycetota</taxon>
        <taxon>Actinomycetes</taxon>
        <taxon>Streptosporangiales</taxon>
        <taxon>Streptosporangiaceae</taxon>
        <taxon>Nonomuraea</taxon>
    </lineage>
</organism>
<accession>A0A5S4H389</accession>
<comment type="caution">
    <text evidence="1">The sequence shown here is derived from an EMBL/GenBank/DDBJ whole genome shotgun (WGS) entry which is preliminary data.</text>
</comment>
<proteinExistence type="predicted"/>
<dbReference type="RefSeq" id="WP_138687858.1">
    <property type="nucleotide sequence ID" value="NZ_JBHSAZ010000114.1"/>
</dbReference>
<sequence length="195" mass="21722">MELNVVAPILSAVITSVPGFLAWRAARASAEAAAVLTRIEERRYHHQHAPQLVITCTPQQGETALLTVRLDGPDLLDRVSVHPMIRDDRPVTARPGGVPQEQLDTVIWGPYRFRPGVDDAPPSGREVKEFAIEVGHTHQLLLERTLPPHWAQPAAWRQDYHDGPVLLRLRCASEGFSPWTINAEVRTDGIPFRCA</sequence>